<dbReference type="AlphaFoldDB" id="A0A7T8GSB0"/>
<keyword evidence="2" id="KW-1185">Reference proteome</keyword>
<dbReference type="Proteomes" id="UP000595437">
    <property type="component" value="Chromosome 16"/>
</dbReference>
<sequence length="57" mass="6285">MKPPPLLHFSWTRQSRKKSLSGMSLPQQANEGVLLSPQPSSLISKGLQFGMISMSMI</sequence>
<protein>
    <submittedName>
        <fullName evidence="1">Uncharacterized protein</fullName>
    </submittedName>
</protein>
<evidence type="ECO:0000313" key="2">
    <source>
        <dbReference type="Proteomes" id="UP000595437"/>
    </source>
</evidence>
<reference evidence="2" key="1">
    <citation type="submission" date="2021-01" db="EMBL/GenBank/DDBJ databases">
        <title>Caligus Genome Assembly.</title>
        <authorList>
            <person name="Gallardo-Escarate C."/>
        </authorList>
    </citation>
    <scope>NUCLEOTIDE SEQUENCE [LARGE SCALE GENOMIC DNA]</scope>
</reference>
<evidence type="ECO:0000313" key="1">
    <source>
        <dbReference type="EMBL" id="QQP36812.1"/>
    </source>
</evidence>
<proteinExistence type="predicted"/>
<accession>A0A7T8GSB0</accession>
<organism evidence="1 2">
    <name type="scientific">Caligus rogercresseyi</name>
    <name type="common">Sea louse</name>
    <dbReference type="NCBI Taxonomy" id="217165"/>
    <lineage>
        <taxon>Eukaryota</taxon>
        <taxon>Metazoa</taxon>
        <taxon>Ecdysozoa</taxon>
        <taxon>Arthropoda</taxon>
        <taxon>Crustacea</taxon>
        <taxon>Multicrustacea</taxon>
        <taxon>Hexanauplia</taxon>
        <taxon>Copepoda</taxon>
        <taxon>Siphonostomatoida</taxon>
        <taxon>Caligidae</taxon>
        <taxon>Caligus</taxon>
    </lineage>
</organism>
<dbReference type="EMBL" id="CP045905">
    <property type="protein sequence ID" value="QQP36812.1"/>
    <property type="molecule type" value="Genomic_DNA"/>
</dbReference>
<gene>
    <name evidence="1" type="ORF">FKW44_022019</name>
</gene>
<name>A0A7T8GSB0_CALRO</name>